<evidence type="ECO:0000259" key="2">
    <source>
        <dbReference type="Pfam" id="PF22016"/>
    </source>
</evidence>
<accession>A0AAD2DFD7</accession>
<feature type="domain" description="DUF6933" evidence="2">
    <location>
        <begin position="2"/>
        <end position="158"/>
    </location>
</feature>
<feature type="domain" description="Plasmid pRiA4b Orf3-like" evidence="1">
    <location>
        <begin position="192"/>
        <end position="357"/>
    </location>
</feature>
<dbReference type="Proteomes" id="UP001189143">
    <property type="component" value="Unassembled WGS sequence"/>
</dbReference>
<dbReference type="InterPro" id="IPR012912">
    <property type="entry name" value="Plasmid_pRiA4b_Orf3-like"/>
</dbReference>
<proteinExistence type="predicted"/>
<protein>
    <recommendedName>
        <fullName evidence="5">TnpR protein</fullName>
    </recommendedName>
</protein>
<evidence type="ECO:0000313" key="4">
    <source>
        <dbReference type="Proteomes" id="UP001189143"/>
    </source>
</evidence>
<dbReference type="Pfam" id="PF07929">
    <property type="entry name" value="PRiA4_ORF3"/>
    <property type="match status" value="1"/>
</dbReference>
<dbReference type="InterPro" id="IPR024047">
    <property type="entry name" value="MM3350-like_sf"/>
</dbReference>
<dbReference type="PANTHER" id="PTHR41878">
    <property type="entry name" value="LEXA REPRESSOR-RELATED"/>
    <property type="match status" value="1"/>
</dbReference>
<comment type="caution">
    <text evidence="3">The sequence shown here is derived from an EMBL/GenBank/DDBJ whole genome shotgun (WGS) entry which is preliminary data.</text>
</comment>
<evidence type="ECO:0000259" key="1">
    <source>
        <dbReference type="Pfam" id="PF07929"/>
    </source>
</evidence>
<evidence type="ECO:0008006" key="5">
    <source>
        <dbReference type="Google" id="ProtNLM"/>
    </source>
</evidence>
<dbReference type="Gene3D" id="3.10.290.30">
    <property type="entry name" value="MM3350-like"/>
    <property type="match status" value="1"/>
</dbReference>
<dbReference type="EMBL" id="CAMTCP010000270">
    <property type="protein sequence ID" value="CAI3674022.1"/>
    <property type="molecule type" value="Genomic_DNA"/>
</dbReference>
<reference evidence="3" key="1">
    <citation type="submission" date="2022-10" db="EMBL/GenBank/DDBJ databases">
        <authorList>
            <person name="Aires J."/>
            <person name="Mesa V."/>
        </authorList>
    </citation>
    <scope>NUCLEOTIDE SEQUENCE</scope>
    <source>
        <strain evidence="3">Clostridium neonatale JD116</strain>
    </source>
</reference>
<organism evidence="3 4">
    <name type="scientific">Clostridium neonatale</name>
    <dbReference type="NCBI Taxonomy" id="137838"/>
    <lineage>
        <taxon>Bacteria</taxon>
        <taxon>Bacillati</taxon>
        <taxon>Bacillota</taxon>
        <taxon>Clostridia</taxon>
        <taxon>Eubacteriales</taxon>
        <taxon>Clostridiaceae</taxon>
        <taxon>Clostridium</taxon>
    </lineage>
</organism>
<dbReference type="Pfam" id="PF22016">
    <property type="entry name" value="DUF6933"/>
    <property type="match status" value="1"/>
</dbReference>
<gene>
    <name evidence="3" type="ORF">CNEO2_60079</name>
</gene>
<dbReference type="InterPro" id="IPR053864">
    <property type="entry name" value="DUF6933"/>
</dbReference>
<dbReference type="PANTHER" id="PTHR41878:SF1">
    <property type="entry name" value="TNPR PROTEIN"/>
    <property type="match status" value="1"/>
</dbReference>
<sequence length="365" mass="42594">MIIGCTKKLQDEIGVMSQKSSIEEKELFSWSANLIKIKRRKAVVVVNDKNRFGFVLLGLKAKDFVRIDELILQGIIRCLQQLKIKKEIIEQYLSDAGAIVYAKTNGPRHVVRLNKACELAGFFEDILDINNIFQDKLSMKLNYDLIKIDKSDYRHPCELILEDLKETYGDSIIKCEATNLVAKLDLGVYFSERRIVTPIDINFKKLHKILQIAFDWKDCHLHDFDVINESGERVLKIISEYEDEIDLYNPGCKVAFESEVFISDYIKDGKVIRYSYDFGDGWQHEIILKDIILDYDKNYPICIEGTEDGAPEDVGGIPGYEEYLEIMENTTHPEHERMKSWADSQRYRKFDIDFVNRRLKHIDWE</sequence>
<evidence type="ECO:0000313" key="3">
    <source>
        <dbReference type="EMBL" id="CAI3674022.1"/>
    </source>
</evidence>
<dbReference type="SUPFAM" id="SSF159941">
    <property type="entry name" value="MM3350-like"/>
    <property type="match status" value="1"/>
</dbReference>
<name>A0AAD2DFD7_9CLOT</name>
<dbReference type="AlphaFoldDB" id="A0AAD2DFD7"/>